<dbReference type="PROSITE" id="PS00022">
    <property type="entry name" value="EGF_1"/>
    <property type="match status" value="1"/>
</dbReference>
<protein>
    <recommendedName>
        <fullName evidence="12">Zinc metalloproteinase</fullName>
    </recommendedName>
</protein>
<dbReference type="PRINTS" id="PR00480">
    <property type="entry name" value="ASTACIN"/>
</dbReference>
<dbReference type="PROSITE" id="PS01180">
    <property type="entry name" value="CUB"/>
    <property type="match status" value="1"/>
</dbReference>
<evidence type="ECO:0000259" key="18">
    <source>
        <dbReference type="PROSITE" id="PS51864"/>
    </source>
</evidence>
<dbReference type="GO" id="GO:0006508">
    <property type="term" value="P:proteolysis"/>
    <property type="evidence" value="ECO:0007669"/>
    <property type="project" value="UniProtKB-KW"/>
</dbReference>
<evidence type="ECO:0000256" key="13">
    <source>
        <dbReference type="PROSITE-ProRule" id="PRU00059"/>
    </source>
</evidence>
<evidence type="ECO:0000256" key="11">
    <source>
        <dbReference type="ARBA" id="ARBA00023180"/>
    </source>
</evidence>
<dbReference type="InterPro" id="IPR000742">
    <property type="entry name" value="EGF"/>
</dbReference>
<comment type="caution">
    <text evidence="13">Lacks conserved residue(s) required for the propagation of feature annotation.</text>
</comment>
<comment type="cofactor">
    <cofactor evidence="14 15">
        <name>Zn(2+)</name>
        <dbReference type="ChEBI" id="CHEBI:29105"/>
    </cofactor>
    <text evidence="14 15">Binds 1 zinc ion per subunit.</text>
</comment>
<feature type="binding site" evidence="14">
    <location>
        <position position="224"/>
    </location>
    <ligand>
        <name>Zn(2+)</name>
        <dbReference type="ChEBI" id="CHEBI:29105"/>
        <note>catalytic</note>
    </ligand>
</feature>
<feature type="domain" description="Peptidase M12A" evidence="18">
    <location>
        <begin position="126"/>
        <end position="324"/>
    </location>
</feature>
<keyword evidence="9 14" id="KW-0482">Metalloprotease</keyword>
<organism evidence="19 20">
    <name type="scientific">Haemonchus contortus</name>
    <name type="common">Barber pole worm</name>
    <dbReference type="NCBI Taxonomy" id="6289"/>
    <lineage>
        <taxon>Eukaryota</taxon>
        <taxon>Metazoa</taxon>
        <taxon>Ecdysozoa</taxon>
        <taxon>Nematoda</taxon>
        <taxon>Chromadorea</taxon>
        <taxon>Rhabditida</taxon>
        <taxon>Rhabditina</taxon>
        <taxon>Rhabditomorpha</taxon>
        <taxon>Strongyloidea</taxon>
        <taxon>Trichostrongylidae</taxon>
        <taxon>Haemonchus</taxon>
    </lineage>
</organism>
<feature type="binding site" evidence="14">
    <location>
        <position position="230"/>
    </location>
    <ligand>
        <name>Zn(2+)</name>
        <dbReference type="ChEBI" id="CHEBI:29105"/>
        <note>catalytic</note>
    </ligand>
</feature>
<dbReference type="InterPro" id="IPR034035">
    <property type="entry name" value="Astacin-like_dom"/>
</dbReference>
<feature type="signal peptide" evidence="12 15">
    <location>
        <begin position="1"/>
        <end position="19"/>
    </location>
</feature>
<dbReference type="PANTHER" id="PTHR10127:SF780">
    <property type="entry name" value="METALLOENDOPEPTIDASE"/>
    <property type="match status" value="1"/>
</dbReference>
<dbReference type="PROSITE" id="PS01186">
    <property type="entry name" value="EGF_2"/>
    <property type="match status" value="1"/>
</dbReference>
<feature type="domain" description="CUB" evidence="17">
    <location>
        <begin position="373"/>
        <end position="490"/>
    </location>
</feature>
<dbReference type="AlphaFoldDB" id="A0A7I4YD96"/>
<dbReference type="InterPro" id="IPR035914">
    <property type="entry name" value="Sperma_CUB_dom_sf"/>
</dbReference>
<keyword evidence="3" id="KW-0245">EGF-like domain</keyword>
<reference evidence="20" key="1">
    <citation type="submission" date="2020-12" db="UniProtKB">
        <authorList>
            <consortium name="WormBaseParasite"/>
        </authorList>
    </citation>
    <scope>IDENTIFICATION</scope>
    <source>
        <strain evidence="20">MHco3</strain>
    </source>
</reference>
<feature type="coiled-coil region" evidence="16">
    <location>
        <begin position="103"/>
        <end position="130"/>
    </location>
</feature>
<dbReference type="GO" id="GO:0004222">
    <property type="term" value="F:metalloendopeptidase activity"/>
    <property type="evidence" value="ECO:0007669"/>
    <property type="project" value="UniProtKB-UniRule"/>
</dbReference>
<keyword evidence="8 14" id="KW-0862">Zinc</keyword>
<sequence>MRLILLMLVFAATLNDYSSANTRKEELIDKTEMEIIDRIRDMGDEALQTYHLTPKAKEKLEEFKQLPTMELDHLNPQGDYIDEINKKDKVDEKLFQGDISLTKEQGKIIISELEEELEGINRRKRQAFRDKDGVRLWENHTVHYLFDEKLNGKAKRAFLRAAEMWTKGTCIEFREDVNDTAPEVLVVEAREGCWSNLGKIGEWQFISLAAGCETTSIAAHEIGHILGFYHTMSRHDRDKYIIVDLENIKEEWRSEFVWRTEDENDNFDLDYDYGSIMHYRASDGAINRTRPTLIPYDKYYRQTLGSPFVSFIDVLMLNKLYGCNKLCEHKQKGKGMCQNGGYLHPLNCSKCVCPDGYAGNQCNERPKGSPIECGDTFNASTEWKNFTDRLGTVDRSKEDYTKCYYWIQSPKDTEIEVEIVSFSKHHAFEGCPNAGVEIKTNMNQQLTGYRFCSVGKAGIKLRSYTNRVPIITWNRFNVSSTTVRYRHVSKDTARPTTVMPQTPRVARPLTTPPSSTQEQDKYVSVKLPKVSVIVSRMHTSWLTVLEGVTCAPEN</sequence>
<keyword evidence="19" id="KW-1185">Reference proteome</keyword>
<evidence type="ECO:0000256" key="3">
    <source>
        <dbReference type="ARBA" id="ARBA00022536"/>
    </source>
</evidence>
<dbReference type="CDD" id="cd04280">
    <property type="entry name" value="ZnMc_astacin_like"/>
    <property type="match status" value="1"/>
</dbReference>
<keyword evidence="5 14" id="KW-0479">Metal-binding</keyword>
<evidence type="ECO:0000259" key="17">
    <source>
        <dbReference type="PROSITE" id="PS01180"/>
    </source>
</evidence>
<evidence type="ECO:0000256" key="1">
    <source>
        <dbReference type="ARBA" id="ARBA00004613"/>
    </source>
</evidence>
<evidence type="ECO:0000256" key="8">
    <source>
        <dbReference type="ARBA" id="ARBA00022833"/>
    </source>
</evidence>
<keyword evidence="7 14" id="KW-0378">Hydrolase</keyword>
<evidence type="ECO:0000256" key="6">
    <source>
        <dbReference type="ARBA" id="ARBA00022729"/>
    </source>
</evidence>
<feature type="active site" evidence="14">
    <location>
        <position position="221"/>
    </location>
</feature>
<dbReference type="PROSITE" id="PS51864">
    <property type="entry name" value="ASTACIN"/>
    <property type="match status" value="1"/>
</dbReference>
<evidence type="ECO:0000256" key="2">
    <source>
        <dbReference type="ARBA" id="ARBA00022525"/>
    </source>
</evidence>
<dbReference type="SUPFAM" id="SSF49854">
    <property type="entry name" value="Spermadhesin, CUB domain"/>
    <property type="match status" value="1"/>
</dbReference>
<evidence type="ECO:0000256" key="5">
    <source>
        <dbReference type="ARBA" id="ARBA00022723"/>
    </source>
</evidence>
<evidence type="ECO:0000256" key="10">
    <source>
        <dbReference type="ARBA" id="ARBA00023157"/>
    </source>
</evidence>
<dbReference type="InterPro" id="IPR006026">
    <property type="entry name" value="Peptidase_Metallo"/>
</dbReference>
<dbReference type="GO" id="GO:0005576">
    <property type="term" value="C:extracellular region"/>
    <property type="evidence" value="ECO:0007669"/>
    <property type="project" value="UniProtKB-SubCell"/>
</dbReference>
<keyword evidence="11" id="KW-0325">Glycoprotein</keyword>
<dbReference type="PANTHER" id="PTHR10127">
    <property type="entry name" value="DISCOIDIN, CUB, EGF, LAMININ , AND ZINC METALLOPROTEASE DOMAIN CONTAINING"/>
    <property type="match status" value="1"/>
</dbReference>
<dbReference type="Proteomes" id="UP000025227">
    <property type="component" value="Unplaced"/>
</dbReference>
<evidence type="ECO:0000256" key="14">
    <source>
        <dbReference type="PROSITE-ProRule" id="PRU01211"/>
    </source>
</evidence>
<dbReference type="GO" id="GO:0018996">
    <property type="term" value="P:molting cycle, collagen and cuticulin-based cuticle"/>
    <property type="evidence" value="ECO:0007669"/>
    <property type="project" value="InterPro"/>
</dbReference>
<dbReference type="InterPro" id="IPR000859">
    <property type="entry name" value="CUB_dom"/>
</dbReference>
<feature type="binding site" evidence="14">
    <location>
        <position position="220"/>
    </location>
    <ligand>
        <name>Zn(2+)</name>
        <dbReference type="ChEBI" id="CHEBI:29105"/>
        <note>catalytic</note>
    </ligand>
</feature>
<evidence type="ECO:0000313" key="19">
    <source>
        <dbReference type="Proteomes" id="UP000025227"/>
    </source>
</evidence>
<proteinExistence type="predicted"/>
<feature type="chain" id="PRO_5029931000" description="Zinc metalloproteinase" evidence="12 15">
    <location>
        <begin position="20"/>
        <end position="554"/>
    </location>
</feature>
<evidence type="ECO:0000256" key="4">
    <source>
        <dbReference type="ARBA" id="ARBA00022670"/>
    </source>
</evidence>
<comment type="subcellular location">
    <subcellularLocation>
        <location evidence="1 12">Secreted</location>
    </subcellularLocation>
</comment>
<keyword evidence="4 14" id="KW-0645">Protease</keyword>
<evidence type="ECO:0000313" key="20">
    <source>
        <dbReference type="WBParaSite" id="HCON_00084970-00001"/>
    </source>
</evidence>
<evidence type="ECO:0000256" key="7">
    <source>
        <dbReference type="ARBA" id="ARBA00022801"/>
    </source>
</evidence>
<dbReference type="Gene3D" id="3.40.390.10">
    <property type="entry name" value="Collagenase (Catalytic Domain)"/>
    <property type="match status" value="1"/>
</dbReference>
<dbReference type="SUPFAM" id="SSF55486">
    <property type="entry name" value="Metalloproteases ('zincins'), catalytic domain"/>
    <property type="match status" value="1"/>
</dbReference>
<keyword evidence="16" id="KW-0175">Coiled coil</keyword>
<dbReference type="PIRSF" id="PIRSF036365">
    <property type="entry name" value="Astacin_nematoda"/>
    <property type="match status" value="1"/>
</dbReference>
<dbReference type="InterPro" id="IPR001506">
    <property type="entry name" value="Peptidase_M12A"/>
</dbReference>
<dbReference type="OMA" id="CESFAHA"/>
<keyword evidence="2 12" id="KW-0964">Secreted</keyword>
<evidence type="ECO:0000256" key="16">
    <source>
        <dbReference type="SAM" id="Coils"/>
    </source>
</evidence>
<evidence type="ECO:0000256" key="12">
    <source>
        <dbReference type="PIRNR" id="PIRNR036365"/>
    </source>
</evidence>
<dbReference type="GO" id="GO:0008270">
    <property type="term" value="F:zinc ion binding"/>
    <property type="evidence" value="ECO:0007669"/>
    <property type="project" value="UniProtKB-UniRule"/>
</dbReference>
<keyword evidence="10" id="KW-1015">Disulfide bond</keyword>
<keyword evidence="6 12" id="KW-0732">Signal</keyword>
<accession>A0A7I4YD96</accession>
<evidence type="ECO:0000256" key="15">
    <source>
        <dbReference type="RuleBase" id="RU361183"/>
    </source>
</evidence>
<dbReference type="InterPro" id="IPR024079">
    <property type="entry name" value="MetalloPept_cat_dom_sf"/>
</dbReference>
<dbReference type="WBParaSite" id="HCON_00084970-00001">
    <property type="protein sequence ID" value="HCON_00084970-00001"/>
    <property type="gene ID" value="HCON_00084970"/>
</dbReference>
<name>A0A7I4YD96_HAECO</name>
<evidence type="ECO:0000256" key="9">
    <source>
        <dbReference type="ARBA" id="ARBA00023049"/>
    </source>
</evidence>
<dbReference type="InterPro" id="IPR017050">
    <property type="entry name" value="Metallopeptidase_nem"/>
</dbReference>
<dbReference type="OrthoDB" id="291007at2759"/>
<dbReference type="SMART" id="SM00235">
    <property type="entry name" value="ZnMc"/>
    <property type="match status" value="1"/>
</dbReference>
<dbReference type="Pfam" id="PF01400">
    <property type="entry name" value="Astacin"/>
    <property type="match status" value="1"/>
</dbReference>